<dbReference type="PANTHER" id="PTHR43808:SF9">
    <property type="entry name" value="BLL0789 PROTEIN"/>
    <property type="match status" value="1"/>
</dbReference>
<evidence type="ECO:0000256" key="3">
    <source>
        <dbReference type="PIRSR" id="PIRSR037238-1"/>
    </source>
</evidence>
<dbReference type="GO" id="GO:0046872">
    <property type="term" value="F:metal ion binding"/>
    <property type="evidence" value="ECO:0007669"/>
    <property type="project" value="UniProtKB-KW"/>
</dbReference>
<dbReference type="InterPro" id="IPR002933">
    <property type="entry name" value="Peptidase_M20"/>
</dbReference>
<dbReference type="Proteomes" id="UP000431269">
    <property type="component" value="Chromosome"/>
</dbReference>
<evidence type="ECO:0000313" key="6">
    <source>
        <dbReference type="Proteomes" id="UP000431269"/>
    </source>
</evidence>
<gene>
    <name evidence="5" type="primary">cpg2</name>
    <name evidence="5" type="ORF">DSM104635_02383</name>
</gene>
<dbReference type="InterPro" id="IPR017150">
    <property type="entry name" value="Pept_M20_glutamate_carboxypep"/>
</dbReference>
<dbReference type="EC" id="3.4.17.11" evidence="5"/>
<dbReference type="InterPro" id="IPR050072">
    <property type="entry name" value="Peptidase_M20A"/>
</dbReference>
<dbReference type="AlphaFoldDB" id="A0A6I6MSH4"/>
<evidence type="ECO:0000256" key="1">
    <source>
        <dbReference type="ARBA" id="ARBA00022723"/>
    </source>
</evidence>
<feature type="active site" description="Proton acceptor" evidence="3">
    <location>
        <position position="175"/>
    </location>
</feature>
<dbReference type="Gene3D" id="3.30.70.360">
    <property type="match status" value="1"/>
</dbReference>
<dbReference type="Gene3D" id="3.40.630.10">
    <property type="entry name" value="Zn peptidases"/>
    <property type="match status" value="1"/>
</dbReference>
<keyword evidence="5" id="KW-0645">Protease</keyword>
<reference evidence="6" key="1">
    <citation type="submission" date="2019-12" db="EMBL/GenBank/DDBJ databases">
        <title>Complete genome of Terracaulis silvestris 0127_4.</title>
        <authorList>
            <person name="Vieira S."/>
            <person name="Riedel T."/>
            <person name="Sproer C."/>
            <person name="Pascual J."/>
            <person name="Boedeker C."/>
            <person name="Overmann J."/>
        </authorList>
    </citation>
    <scope>NUCLEOTIDE SEQUENCE [LARGE SCALE GENOMIC DNA]</scope>
    <source>
        <strain evidence="6">0127_4</strain>
    </source>
</reference>
<dbReference type="EMBL" id="CP047045">
    <property type="protein sequence ID" value="QGZ95534.1"/>
    <property type="molecule type" value="Genomic_DNA"/>
</dbReference>
<keyword evidence="6" id="KW-1185">Reference proteome</keyword>
<name>A0A6I6MSH4_9CAUL</name>
<dbReference type="SUPFAM" id="SSF55031">
    <property type="entry name" value="Bacterial exopeptidase dimerisation domain"/>
    <property type="match status" value="1"/>
</dbReference>
<dbReference type="KEGG" id="tsv:DSM104635_02383"/>
<feature type="domain" description="Peptidase M20 dimerisation" evidence="4">
    <location>
        <begin position="211"/>
        <end position="310"/>
    </location>
</feature>
<evidence type="ECO:0000313" key="5">
    <source>
        <dbReference type="EMBL" id="QGZ95534.1"/>
    </source>
</evidence>
<dbReference type="InterPro" id="IPR036264">
    <property type="entry name" value="Bact_exopeptidase_dim_dom"/>
</dbReference>
<keyword evidence="2 5" id="KW-0378">Hydrolase</keyword>
<dbReference type="SUPFAM" id="SSF53187">
    <property type="entry name" value="Zn-dependent exopeptidases"/>
    <property type="match status" value="1"/>
</dbReference>
<dbReference type="Pfam" id="PF07687">
    <property type="entry name" value="M20_dimer"/>
    <property type="match status" value="1"/>
</dbReference>
<dbReference type="PIRSF" id="PIRSF037238">
    <property type="entry name" value="Carboxypeptidase_G2"/>
    <property type="match status" value="1"/>
</dbReference>
<dbReference type="Pfam" id="PF01546">
    <property type="entry name" value="Peptidase_M20"/>
    <property type="match status" value="1"/>
</dbReference>
<evidence type="ECO:0000256" key="2">
    <source>
        <dbReference type="ARBA" id="ARBA00022801"/>
    </source>
</evidence>
<accession>A0A6I6MSH4</accession>
<dbReference type="NCBIfam" id="NF005602">
    <property type="entry name" value="PRK07338.1"/>
    <property type="match status" value="1"/>
</dbReference>
<dbReference type="PANTHER" id="PTHR43808">
    <property type="entry name" value="ACETYLORNITHINE DEACETYLASE"/>
    <property type="match status" value="1"/>
</dbReference>
<sequence length="421" mass="44122">MPATTNATTPHLAWGDDVAPLLDTLDDAAEAMVARTEAWSAINSGSFELAGLERMRAPLLDACASLPGDLQVVPLQPSQRIKPDGEAAEIQHGASIRLRVRPDALIQIALTGHYDTVFPAVHAFQAPWREGETLRGPGVADMKGGINVMLAALQAFEQLSGEKRVGYEVLLSPDEEVGSMGSAPLLAELGAKAHLGMTYEPAMADGALVDARKGSANYHLAIRGRAAHVGRAFGDGRNAVIAAADAAMALAQLNGKRDGVTFNVGAIDGGSAVNVVPERAVLRFNVRVPDVESGAWAEAEVQRIAAAANAREGIEAHLHGGFTRPPKPLNAQQQTMAAWTHRAGQALGLDLQFRPSGGVCEGNNLAAAGCPNIDTLGPCGGGLHSDQEFAIIPSFAERAKLSFLMLAGVERGLFDPKSLRP</sequence>
<feature type="active site" evidence="3">
    <location>
        <position position="115"/>
    </location>
</feature>
<dbReference type="InterPro" id="IPR011650">
    <property type="entry name" value="Peptidase_M20_dimer"/>
</dbReference>
<organism evidence="5 6">
    <name type="scientific">Terricaulis silvestris</name>
    <dbReference type="NCBI Taxonomy" id="2686094"/>
    <lineage>
        <taxon>Bacteria</taxon>
        <taxon>Pseudomonadati</taxon>
        <taxon>Pseudomonadota</taxon>
        <taxon>Alphaproteobacteria</taxon>
        <taxon>Caulobacterales</taxon>
        <taxon>Caulobacteraceae</taxon>
        <taxon>Terricaulis</taxon>
    </lineage>
</organism>
<dbReference type="RefSeq" id="WP_158766384.1">
    <property type="nucleotide sequence ID" value="NZ_CP047045.1"/>
</dbReference>
<proteinExistence type="predicted"/>
<evidence type="ECO:0000259" key="4">
    <source>
        <dbReference type="Pfam" id="PF07687"/>
    </source>
</evidence>
<protein>
    <submittedName>
        <fullName evidence="5">Carboxypeptidase G2</fullName>
        <ecNumber evidence="5">3.4.17.11</ecNumber>
    </submittedName>
</protein>
<dbReference type="GO" id="GO:0004180">
    <property type="term" value="F:carboxypeptidase activity"/>
    <property type="evidence" value="ECO:0007669"/>
    <property type="project" value="UniProtKB-KW"/>
</dbReference>
<keyword evidence="5" id="KW-0121">Carboxypeptidase</keyword>
<keyword evidence="1" id="KW-0479">Metal-binding</keyword>